<protein>
    <recommendedName>
        <fullName evidence="10">Protein transport protein SEC23</fullName>
    </recommendedName>
</protein>
<keyword evidence="6 10" id="KW-0931">ER-Golgi transport</keyword>
<dbReference type="Pfam" id="PF04811">
    <property type="entry name" value="Sec23_trunk"/>
    <property type="match status" value="1"/>
</dbReference>
<dbReference type="FunFam" id="2.30.30.380:FF:000001">
    <property type="entry name" value="Protein transport protein SEC23"/>
    <property type="match status" value="1"/>
</dbReference>
<evidence type="ECO:0000256" key="6">
    <source>
        <dbReference type="ARBA" id="ARBA00022892"/>
    </source>
</evidence>
<keyword evidence="8 10" id="KW-0472">Membrane</keyword>
<evidence type="ECO:0000256" key="5">
    <source>
        <dbReference type="ARBA" id="ARBA00022833"/>
    </source>
</evidence>
<comment type="caution">
    <text evidence="14">The sequence shown here is derived from an EMBL/GenBank/DDBJ whole genome shotgun (WGS) entry which is preliminary data.</text>
</comment>
<dbReference type="SUPFAM" id="SSF82919">
    <property type="entry name" value="Zn-finger domain of Sec23/24"/>
    <property type="match status" value="1"/>
</dbReference>
<dbReference type="GO" id="GO:0005789">
    <property type="term" value="C:endoplasmic reticulum membrane"/>
    <property type="evidence" value="ECO:0007669"/>
    <property type="project" value="UniProtKB-SubCell"/>
</dbReference>
<comment type="function">
    <text evidence="10">Component of the coat protein complex II (COPII) which promotes the formation of transport vesicles from the endoplasmic reticulum (ER). The coat has two main functions, the physical deformation of the endoplasmic reticulum membrane into vesicles and the selection of cargo molecules.</text>
</comment>
<keyword evidence="9 10" id="KW-0968">Cytoplasmic vesicle</keyword>
<dbReference type="SUPFAM" id="SSF81995">
    <property type="entry name" value="beta-sandwich domain of Sec23/24"/>
    <property type="match status" value="1"/>
</dbReference>
<dbReference type="InterPro" id="IPR006896">
    <property type="entry name" value="Sec23/24_trunk_dom"/>
</dbReference>
<dbReference type="InterPro" id="IPR036465">
    <property type="entry name" value="vWFA_dom_sf"/>
</dbReference>
<evidence type="ECO:0000313" key="14">
    <source>
        <dbReference type="EMBL" id="MQL83612.1"/>
    </source>
</evidence>
<dbReference type="GO" id="GO:0006886">
    <property type="term" value="P:intracellular protein transport"/>
    <property type="evidence" value="ECO:0007669"/>
    <property type="project" value="InterPro"/>
</dbReference>
<accession>A0A843UD28</accession>
<keyword evidence="3 10" id="KW-0479">Metal-binding</keyword>
<keyword evidence="5 10" id="KW-0862">Zinc</keyword>
<evidence type="ECO:0000256" key="3">
    <source>
        <dbReference type="ARBA" id="ARBA00022723"/>
    </source>
</evidence>
<dbReference type="PANTHER" id="PTHR11141:SF0">
    <property type="entry name" value="PROTEIN TRANSPORT PROTEIN SEC23"/>
    <property type="match status" value="1"/>
</dbReference>
<comment type="subcellular location">
    <subcellularLocation>
        <location evidence="10">Cytoplasmic vesicle</location>
        <location evidence="10">COPII-coated vesicle membrane</location>
        <topology evidence="10">Peripheral membrane protein</topology>
        <orientation evidence="10">Cytoplasmic side</orientation>
    </subcellularLocation>
    <subcellularLocation>
        <location evidence="10">Endoplasmic reticulum membrane</location>
        <topology evidence="10">Peripheral membrane protein</topology>
        <orientation evidence="10">Cytoplasmic side</orientation>
    </subcellularLocation>
</comment>
<dbReference type="Gene3D" id="2.30.30.380">
    <property type="entry name" value="Zn-finger domain of Sec23/24"/>
    <property type="match status" value="1"/>
</dbReference>
<keyword evidence="7 10" id="KW-0653">Protein transport</keyword>
<dbReference type="SUPFAM" id="SSF53300">
    <property type="entry name" value="vWA-like"/>
    <property type="match status" value="1"/>
</dbReference>
<organism evidence="14 15">
    <name type="scientific">Colocasia esculenta</name>
    <name type="common">Wild taro</name>
    <name type="synonym">Arum esculentum</name>
    <dbReference type="NCBI Taxonomy" id="4460"/>
    <lineage>
        <taxon>Eukaryota</taxon>
        <taxon>Viridiplantae</taxon>
        <taxon>Streptophyta</taxon>
        <taxon>Embryophyta</taxon>
        <taxon>Tracheophyta</taxon>
        <taxon>Spermatophyta</taxon>
        <taxon>Magnoliopsida</taxon>
        <taxon>Liliopsida</taxon>
        <taxon>Araceae</taxon>
        <taxon>Aroideae</taxon>
        <taxon>Colocasieae</taxon>
        <taxon>Colocasia</taxon>
    </lineage>
</organism>
<dbReference type="PANTHER" id="PTHR11141">
    <property type="entry name" value="PROTEIN TRANSPORT PROTEIN SEC23"/>
    <property type="match status" value="1"/>
</dbReference>
<sequence>PPEPYRGRACWVGGGEARDVGLCVGGGGVAWRSRPHSLKRPGRFTAAAAAAAAVSPPPPPHKDTAAASPSHPNPVVDMAGVGPGAPAADPEGIDGVRMTWNNWPRAKVEASKCVIPIAASISPIRAHPDLPVLPYTPLRCKPPCCAVLNPFCRVDFAAKIWICPFCFSRNHFPHHYSGISETNVPGELFPQYTTIEYALPAAAHDPAAAASSVFLFVLDICLIEEELEFVKSAMRRAIGLLPDNALVGLISYGTQVYVHELGFPDLSKMYIFRGTKDISKEQILDQLGLAPGQRAAAVVGGAPGYKGMPVNGVNSATATSVNRFLLPESDCEYTLNALLDELQRDQWPVEAGNRALRCTGVALSVAASLLGACLPGTGVRIIALVGGPCTVGPGMVGLQSSS</sequence>
<dbReference type="GO" id="GO:0008270">
    <property type="term" value="F:zinc ion binding"/>
    <property type="evidence" value="ECO:0007669"/>
    <property type="project" value="InterPro"/>
</dbReference>
<keyword evidence="4 10" id="KW-0256">Endoplasmic reticulum</keyword>
<dbReference type="Gene3D" id="3.40.50.410">
    <property type="entry name" value="von Willebrand factor, type A domain"/>
    <property type="match status" value="1"/>
</dbReference>
<feature type="domain" description="Zinc finger Sec23/Sec24-type" evidence="12">
    <location>
        <begin position="137"/>
        <end position="176"/>
    </location>
</feature>
<dbReference type="EMBL" id="NMUH01000707">
    <property type="protein sequence ID" value="MQL83612.1"/>
    <property type="molecule type" value="Genomic_DNA"/>
</dbReference>
<gene>
    <name evidence="14" type="ORF">Taro_016109</name>
</gene>
<dbReference type="Pfam" id="PF04810">
    <property type="entry name" value="zf-Sec23_Sec24"/>
    <property type="match status" value="1"/>
</dbReference>
<comment type="similarity">
    <text evidence="1 10">Belongs to the SEC23/SEC24 family. SEC23 subfamily.</text>
</comment>
<evidence type="ECO:0000256" key="2">
    <source>
        <dbReference type="ARBA" id="ARBA00022448"/>
    </source>
</evidence>
<keyword evidence="10" id="KW-0963">Cytoplasm</keyword>
<dbReference type="GO" id="GO:0030127">
    <property type="term" value="C:COPII vesicle coat"/>
    <property type="evidence" value="ECO:0007669"/>
    <property type="project" value="InterPro"/>
</dbReference>
<feature type="domain" description="Sec23/Sec24 trunk" evidence="13">
    <location>
        <begin position="212"/>
        <end position="396"/>
    </location>
</feature>
<reference evidence="14" key="1">
    <citation type="submission" date="2017-07" db="EMBL/GenBank/DDBJ databases">
        <title>Taro Niue Genome Assembly and Annotation.</title>
        <authorList>
            <person name="Atibalentja N."/>
            <person name="Keating K."/>
            <person name="Fields C.J."/>
        </authorList>
    </citation>
    <scope>NUCLEOTIDE SEQUENCE</scope>
    <source>
        <strain evidence="14">Niue_2</strain>
        <tissue evidence="14">Leaf</tissue>
    </source>
</reference>
<feature type="region of interest" description="Disordered" evidence="11">
    <location>
        <begin position="49"/>
        <end position="72"/>
    </location>
</feature>
<dbReference type="GO" id="GO:0070971">
    <property type="term" value="C:endoplasmic reticulum exit site"/>
    <property type="evidence" value="ECO:0007669"/>
    <property type="project" value="TreeGrafter"/>
</dbReference>
<evidence type="ECO:0000256" key="4">
    <source>
        <dbReference type="ARBA" id="ARBA00022824"/>
    </source>
</evidence>
<evidence type="ECO:0000256" key="7">
    <source>
        <dbReference type="ARBA" id="ARBA00022927"/>
    </source>
</evidence>
<dbReference type="InterPro" id="IPR036174">
    <property type="entry name" value="Znf_Sec23_Sec24_sf"/>
</dbReference>
<feature type="non-terminal residue" evidence="14">
    <location>
        <position position="1"/>
    </location>
</feature>
<keyword evidence="15" id="KW-1185">Reference proteome</keyword>
<evidence type="ECO:0000256" key="10">
    <source>
        <dbReference type="RuleBase" id="RU365030"/>
    </source>
</evidence>
<evidence type="ECO:0000259" key="13">
    <source>
        <dbReference type="Pfam" id="PF04811"/>
    </source>
</evidence>
<dbReference type="AlphaFoldDB" id="A0A843UD28"/>
<dbReference type="GO" id="GO:0005096">
    <property type="term" value="F:GTPase activator activity"/>
    <property type="evidence" value="ECO:0007669"/>
    <property type="project" value="TreeGrafter"/>
</dbReference>
<evidence type="ECO:0000256" key="11">
    <source>
        <dbReference type="SAM" id="MobiDB-lite"/>
    </source>
</evidence>
<evidence type="ECO:0000256" key="9">
    <source>
        <dbReference type="ARBA" id="ARBA00023329"/>
    </source>
</evidence>
<evidence type="ECO:0000313" key="15">
    <source>
        <dbReference type="Proteomes" id="UP000652761"/>
    </source>
</evidence>
<keyword evidence="2 10" id="KW-0813">Transport</keyword>
<evidence type="ECO:0000256" key="8">
    <source>
        <dbReference type="ARBA" id="ARBA00023136"/>
    </source>
</evidence>
<evidence type="ECO:0000256" key="1">
    <source>
        <dbReference type="ARBA" id="ARBA00009210"/>
    </source>
</evidence>
<dbReference type="Proteomes" id="UP000652761">
    <property type="component" value="Unassembled WGS sequence"/>
</dbReference>
<proteinExistence type="inferred from homology"/>
<dbReference type="OrthoDB" id="10256289at2759"/>
<dbReference type="InterPro" id="IPR037364">
    <property type="entry name" value="Sec23"/>
</dbReference>
<name>A0A843UD28_COLES</name>
<evidence type="ECO:0000259" key="12">
    <source>
        <dbReference type="Pfam" id="PF04810"/>
    </source>
</evidence>
<dbReference type="GO" id="GO:0090110">
    <property type="term" value="P:COPII-coated vesicle cargo loading"/>
    <property type="evidence" value="ECO:0007669"/>
    <property type="project" value="TreeGrafter"/>
</dbReference>
<dbReference type="InterPro" id="IPR006895">
    <property type="entry name" value="Znf_Sec23_Sec24"/>
</dbReference>